<proteinExistence type="predicted"/>
<dbReference type="AlphaFoldDB" id="F2BAQ8"/>
<keyword evidence="2" id="KW-1185">Reference proteome</keyword>
<name>F2BAQ8_9NEIS</name>
<dbReference type="HOGENOM" id="CLU_3313180_0_0_4"/>
<evidence type="ECO:0000313" key="1">
    <source>
        <dbReference type="EMBL" id="EGF11470.1"/>
    </source>
</evidence>
<comment type="caution">
    <text evidence="1">The sequence shown here is derived from an EMBL/GenBank/DDBJ whole genome shotgun (WGS) entry which is preliminary data.</text>
</comment>
<dbReference type="EMBL" id="AFAY01000015">
    <property type="protein sequence ID" value="EGF11470.1"/>
    <property type="molecule type" value="Genomic_DNA"/>
</dbReference>
<accession>F2BAQ8</accession>
<sequence length="39" mass="4693">MYLSYFVSLYMRFLLCRGRLKTKKGRLKAQLQRSYSGTK</sequence>
<gene>
    <name evidence="1" type="ORF">HMPREF9123_0812</name>
</gene>
<organism evidence="1 2">
    <name type="scientific">Neisseria bacilliformis ATCC BAA-1200</name>
    <dbReference type="NCBI Taxonomy" id="888742"/>
    <lineage>
        <taxon>Bacteria</taxon>
        <taxon>Pseudomonadati</taxon>
        <taxon>Pseudomonadota</taxon>
        <taxon>Betaproteobacteria</taxon>
        <taxon>Neisseriales</taxon>
        <taxon>Neisseriaceae</taxon>
        <taxon>Neisseria</taxon>
    </lineage>
</organism>
<evidence type="ECO:0000313" key="2">
    <source>
        <dbReference type="Proteomes" id="UP000004105"/>
    </source>
</evidence>
<protein>
    <submittedName>
        <fullName evidence="1">Uncharacterized protein</fullName>
    </submittedName>
</protein>
<dbReference type="Proteomes" id="UP000004105">
    <property type="component" value="Unassembled WGS sequence"/>
</dbReference>
<reference evidence="1 2" key="1">
    <citation type="submission" date="2011-02" db="EMBL/GenBank/DDBJ databases">
        <authorList>
            <person name="Muzny D."/>
            <person name="Qin X."/>
            <person name="Deng J."/>
            <person name="Jiang H."/>
            <person name="Liu Y."/>
            <person name="Qu J."/>
            <person name="Song X.-Z."/>
            <person name="Zhang L."/>
            <person name="Thornton R."/>
            <person name="Coyle M."/>
            <person name="Francisco L."/>
            <person name="Jackson L."/>
            <person name="Javaid M."/>
            <person name="Korchina V."/>
            <person name="Kovar C."/>
            <person name="Mata R."/>
            <person name="Mathew T."/>
            <person name="Ngo R."/>
            <person name="Nguyen L."/>
            <person name="Nguyen N."/>
            <person name="Okwuonu G."/>
            <person name="Ongeri F."/>
            <person name="Pham C."/>
            <person name="Simmons D."/>
            <person name="Wilczek-Boney K."/>
            <person name="Hale W."/>
            <person name="Jakkamsetti A."/>
            <person name="Pham P."/>
            <person name="Ruth R."/>
            <person name="San Lucas F."/>
            <person name="Warren J."/>
            <person name="Zhang J."/>
            <person name="Zhao Z."/>
            <person name="Zhou C."/>
            <person name="Zhu D."/>
            <person name="Lee S."/>
            <person name="Bess C."/>
            <person name="Blankenburg K."/>
            <person name="Forbes L."/>
            <person name="Fu Q."/>
            <person name="Gubbala S."/>
            <person name="Hirani K."/>
            <person name="Jayaseelan J.C."/>
            <person name="Lara F."/>
            <person name="Munidasa M."/>
            <person name="Palculict T."/>
            <person name="Patil S."/>
            <person name="Pu L.-L."/>
            <person name="Saada N."/>
            <person name="Tang L."/>
            <person name="Weissenberger G."/>
            <person name="Zhu Y."/>
            <person name="Hemphill L."/>
            <person name="Shang Y."/>
            <person name="Youmans B."/>
            <person name="Ayvaz T."/>
            <person name="Ross M."/>
            <person name="Santibanez J."/>
            <person name="Aqrawi P."/>
            <person name="Gross S."/>
            <person name="Joshi V."/>
            <person name="Fowler G."/>
            <person name="Nazareth L."/>
            <person name="Reid J."/>
            <person name="Worley K."/>
            <person name="Petrosino J."/>
            <person name="Highlander S."/>
            <person name="Gibbs R."/>
        </authorList>
    </citation>
    <scope>NUCLEOTIDE SEQUENCE [LARGE SCALE GENOMIC DNA]</scope>
    <source>
        <strain evidence="1 2">ATCC BAA-1200</strain>
    </source>
</reference>